<feature type="coiled-coil region" evidence="1">
    <location>
        <begin position="295"/>
        <end position="322"/>
    </location>
</feature>
<feature type="compositionally biased region" description="Basic and acidic residues" evidence="2">
    <location>
        <begin position="1284"/>
        <end position="1301"/>
    </location>
</feature>
<keyword evidence="1" id="KW-0175">Coiled coil</keyword>
<evidence type="ECO:0000313" key="3">
    <source>
        <dbReference type="EMBL" id="KAK9293522.1"/>
    </source>
</evidence>
<keyword evidence="4" id="KW-1185">Reference proteome</keyword>
<evidence type="ECO:0000313" key="4">
    <source>
        <dbReference type="Proteomes" id="UP001432146"/>
    </source>
</evidence>
<dbReference type="EMBL" id="JAWNGG020000444">
    <property type="protein sequence ID" value="KAK9293522.1"/>
    <property type="molecule type" value="Genomic_DNA"/>
</dbReference>
<proteinExistence type="predicted"/>
<name>A0AAW0Z7T6_9HYME</name>
<organism evidence="3 4">
    <name type="scientific">Tetragonisca angustula</name>
    <dbReference type="NCBI Taxonomy" id="166442"/>
    <lineage>
        <taxon>Eukaryota</taxon>
        <taxon>Metazoa</taxon>
        <taxon>Ecdysozoa</taxon>
        <taxon>Arthropoda</taxon>
        <taxon>Hexapoda</taxon>
        <taxon>Insecta</taxon>
        <taxon>Pterygota</taxon>
        <taxon>Neoptera</taxon>
        <taxon>Endopterygota</taxon>
        <taxon>Hymenoptera</taxon>
        <taxon>Apocrita</taxon>
        <taxon>Aculeata</taxon>
        <taxon>Apoidea</taxon>
        <taxon>Anthophila</taxon>
        <taxon>Apidae</taxon>
        <taxon>Tetragonisca</taxon>
    </lineage>
</organism>
<comment type="caution">
    <text evidence="3">The sequence shown here is derived from an EMBL/GenBank/DDBJ whole genome shotgun (WGS) entry which is preliminary data.</text>
</comment>
<accession>A0AAW0Z7T6</accession>
<feature type="compositionally biased region" description="Polar residues" evidence="2">
    <location>
        <begin position="440"/>
        <end position="473"/>
    </location>
</feature>
<protein>
    <submittedName>
        <fullName evidence="3">Uncharacterized protein</fullName>
    </submittedName>
</protein>
<evidence type="ECO:0000256" key="1">
    <source>
        <dbReference type="SAM" id="Coils"/>
    </source>
</evidence>
<evidence type="ECO:0000256" key="2">
    <source>
        <dbReference type="SAM" id="MobiDB-lite"/>
    </source>
</evidence>
<feature type="compositionally biased region" description="Basic and acidic residues" evidence="2">
    <location>
        <begin position="1130"/>
        <end position="1147"/>
    </location>
</feature>
<reference evidence="3 4" key="1">
    <citation type="submission" date="2024-05" db="EMBL/GenBank/DDBJ databases">
        <title>The nuclear and mitochondrial genome assemblies of Tetragonisca angustula (Apidae: Meliponini), a tiny yet remarkable pollinator in the Neotropics.</title>
        <authorList>
            <person name="Ferrari R."/>
            <person name="Ricardo P.C."/>
            <person name="Dias F.C."/>
            <person name="Araujo N.S."/>
            <person name="Soares D.O."/>
            <person name="Zhou Q.-S."/>
            <person name="Zhu C.-D."/>
            <person name="Coutinho L."/>
            <person name="Airas M.C."/>
            <person name="Batista T.M."/>
        </authorList>
    </citation>
    <scope>NUCLEOTIDE SEQUENCE [LARGE SCALE GENOMIC DNA]</scope>
    <source>
        <strain evidence="3">ASF017062</strain>
        <tissue evidence="3">Abdomen</tissue>
    </source>
</reference>
<feature type="compositionally biased region" description="Basic and acidic residues" evidence="2">
    <location>
        <begin position="1316"/>
        <end position="1327"/>
    </location>
</feature>
<feature type="compositionally biased region" description="Basic and acidic residues" evidence="2">
    <location>
        <begin position="1261"/>
        <end position="1274"/>
    </location>
</feature>
<feature type="region of interest" description="Disordered" evidence="2">
    <location>
        <begin position="439"/>
        <end position="484"/>
    </location>
</feature>
<dbReference type="Proteomes" id="UP001432146">
    <property type="component" value="Unassembled WGS sequence"/>
</dbReference>
<sequence length="1663" mass="191163">MNNELEVYEHSGQVLAVISVCVILLRIICLKGKRSNDTNIDKEILNKVGYKVEDLELKVNILTYKLQYGAWPLPHQVQKSNFRKNLRNLRLTLSNPNDRNNWIKHVLLSPRHKESYFSYSKYYPSEHHLTELFDAKKKSMYPYLRQESLPVEYSSKSSKSSSDISLKLNSMFKNVINRKHHEAFRNKNFQVQYRNAISVPLFSKRGYTKSRKKSRRNTKNTETVKMTAACKKFTKTMDDCKMYLKQLHDSNKNLGLVYSTSEISNESSTKNFWSDTQQQKCVPVKDSIDLSKSLKKSKANECEKEENKEEEKLEKIDEKQRNSEQCLELSNVIYPVLQLIDKSLLPPKMNISFCTDMFPQQLTSAKMLVPRSCERKRNLKMSQEALYQVKKKLESLHNVLRMYELQNVETKASDKQRENSSKIDSVCQNMTGTLVPVTKATDNWNSNKNIKMESNSNTGNNGKEIQRTTSNSSEQHESDETARSSIVSIQNYSNMFNAYHVNNINDPYHLLTENPESKMSPTNDQQLQIISNNQVHYSSSIKYEKIPERVYYAISSDSSEGKEVVKETVVAENLTPLPDVYINSNQAKPFNLPDQYPIPMETDEDTIISLNSSRTEISKDSELDDKSTALLLQEALQFKRALLTRVELEKICYIDDKKEETNNESVSCQDKYPYNNLQSKFLDIISEEQSVSSSTEKSKTYMFLNLKQDKQFNDDVLKLAQRNEIIDLDIHKKYLDSKDNLGAPSEYFSFINIVQEESEIKNNRISLPKRFQENEEKIVSNNLQIKYLNDTLDESDEKFVNILNTTEVNVNKQETCYDYIHEKESFKKHFTCKNNINKFIDSVELFSQDLDEVPSSKKVENPNEDIEFLEQYTNITKSTETDMSNVKLNILNDEKYDERYENQETLSCNSNLTLKRNPGACSLIEQTLLHENINKTLEMHSIIENGDPIYELTPSESKETSVGTNLIQDSLTSSINQSNDSNIPQPPSITVLINKSLDEEKLELDWLNVNNDFSDNEEFNEKDVKTCSTNTITLQKYDIANAVNYNKIDFVNYSEHDQFQDKEIDSITQNSFTNLNKKELINDFYKSYSNLVTPHSSMYFTDEASSSITKLNDTYSKNLKGHAHSNLHTQNKENKSHSKHENLKDTTNDTNKLKVMTTNKSFVKISNENLSEPKNKIYNNSHSFSSKTYAENIDTIKETKALKEQKNSIDETLSNLTTNDMQTLQLEETTISSNLSPRQISPGETKEAKTMKTTNATTKSRSHENYTSKSEKLKSTGSSKYRKLRDLSAEPRRNTGDSIKLDRKRSRSQISFRTNESPREITPRSHECPSNTNSINYTQSLETKLKSKGPLKSLSPTPKTSSRSCIPILKSRLEAARKTENESRPKSPMRGPLTMTMFWRDNLCDKSQNEIDEIQVEGKSRNKDPCAEEIDSCIEKANDAGNHKQDSTKVSHIAQGISENPDSNITPQEQMVIYVNIFTKHDNNMTKIVDPNKFLEYIKNRKLSVQQLEENQTNKKHNELRGFCSKNEKDAVHKIVTVISSIINCNELDQTTSTNLSASKTQNDSLSSILLNGKLKNLCFLSVEQKEVDVTAKPSVIDTSTSISDLDNVSKTKNTINKFQICGTPKELNNEEYIMLLEILQQEPNFIHLRELQNVCKKLVSKH</sequence>
<feature type="region of interest" description="Disordered" evidence="2">
    <location>
        <begin position="1228"/>
        <end position="1335"/>
    </location>
</feature>
<feature type="compositionally biased region" description="Polar residues" evidence="2">
    <location>
        <begin position="1228"/>
        <end position="1239"/>
    </location>
</feature>
<feature type="region of interest" description="Disordered" evidence="2">
    <location>
        <begin position="1126"/>
        <end position="1150"/>
    </location>
</feature>
<gene>
    <name evidence="3" type="ORF">QLX08_011576</name>
</gene>